<dbReference type="SUPFAM" id="SSF56204">
    <property type="entry name" value="Hect, E3 ligase catalytic domain"/>
    <property type="match status" value="1"/>
</dbReference>
<proteinExistence type="predicted"/>
<dbReference type="InterPro" id="IPR000569">
    <property type="entry name" value="HECT_dom"/>
</dbReference>
<dbReference type="Gene3D" id="3.30.2410.10">
    <property type="entry name" value="Hect, E3 ligase catalytic domain"/>
    <property type="match status" value="1"/>
</dbReference>
<dbReference type="Pfam" id="PF00632">
    <property type="entry name" value="HECT"/>
    <property type="match status" value="1"/>
</dbReference>
<evidence type="ECO:0000313" key="7">
    <source>
        <dbReference type="Proteomes" id="UP000295070"/>
    </source>
</evidence>
<accession>A0A484C5M9</accession>
<keyword evidence="2 3" id="KW-0833">Ubl conjugation pathway</keyword>
<evidence type="ECO:0000313" key="6">
    <source>
        <dbReference type="EMBL" id="TDG99288.1"/>
    </source>
</evidence>
<feature type="active site" description="Glycyl thioester intermediate" evidence="3">
    <location>
        <position position="466"/>
    </location>
</feature>
<feature type="region of interest" description="Disordered" evidence="4">
    <location>
        <begin position="160"/>
        <end position="179"/>
    </location>
</feature>
<dbReference type="Proteomes" id="UP000295070">
    <property type="component" value="Chromosome 20"/>
</dbReference>
<reference evidence="6 7" key="1">
    <citation type="submission" date="2019-01" db="EMBL/GenBank/DDBJ databases">
        <title>A chromosome-scale genome assembly of the yellow perch, Perca flavescens.</title>
        <authorList>
            <person name="Feron R."/>
            <person name="Morvezen R."/>
            <person name="Bestin A."/>
            <person name="Haffray P."/>
            <person name="Klopp C."/>
            <person name="Zahm M."/>
            <person name="Cabau C."/>
            <person name="Roques C."/>
            <person name="Donnadieu C."/>
            <person name="Bouchez O."/>
            <person name="Christie M."/>
            <person name="Larson W."/>
            <person name="Guiguen Y."/>
        </authorList>
    </citation>
    <scope>NUCLEOTIDE SEQUENCE [LARGE SCALE GENOMIC DNA]</scope>
    <source>
        <strain evidence="6">YP-PL-M2</strain>
        <tissue evidence="6">Blood</tissue>
    </source>
</reference>
<feature type="domain" description="HECT" evidence="5">
    <location>
        <begin position="461"/>
        <end position="500"/>
    </location>
</feature>
<dbReference type="GO" id="GO:0004842">
    <property type="term" value="F:ubiquitin-protein transferase activity"/>
    <property type="evidence" value="ECO:0007669"/>
    <property type="project" value="InterPro"/>
</dbReference>
<evidence type="ECO:0000259" key="5">
    <source>
        <dbReference type="PROSITE" id="PS50237"/>
    </source>
</evidence>
<comment type="caution">
    <text evidence="6">The sequence shown here is derived from an EMBL/GenBank/DDBJ whole genome shotgun (WGS) entry which is preliminary data.</text>
</comment>
<evidence type="ECO:0000256" key="2">
    <source>
        <dbReference type="ARBA" id="ARBA00022786"/>
    </source>
</evidence>
<keyword evidence="1" id="KW-0808">Transferase</keyword>
<organism evidence="6 7">
    <name type="scientific">Perca flavescens</name>
    <name type="common">American yellow perch</name>
    <name type="synonym">Morone flavescens</name>
    <dbReference type="NCBI Taxonomy" id="8167"/>
    <lineage>
        <taxon>Eukaryota</taxon>
        <taxon>Metazoa</taxon>
        <taxon>Chordata</taxon>
        <taxon>Craniata</taxon>
        <taxon>Vertebrata</taxon>
        <taxon>Euteleostomi</taxon>
        <taxon>Actinopterygii</taxon>
        <taxon>Neopterygii</taxon>
        <taxon>Teleostei</taxon>
        <taxon>Neoteleostei</taxon>
        <taxon>Acanthomorphata</taxon>
        <taxon>Eupercaria</taxon>
        <taxon>Perciformes</taxon>
        <taxon>Percoidei</taxon>
        <taxon>Percidae</taxon>
        <taxon>Percinae</taxon>
        <taxon>Perca</taxon>
    </lineage>
</organism>
<dbReference type="EMBL" id="SCKG01000020">
    <property type="protein sequence ID" value="TDG99288.1"/>
    <property type="molecule type" value="Genomic_DNA"/>
</dbReference>
<name>A0A484C5M9_PERFV</name>
<gene>
    <name evidence="6" type="ORF">EPR50_G00209420</name>
</gene>
<evidence type="ECO:0000256" key="1">
    <source>
        <dbReference type="ARBA" id="ARBA00022679"/>
    </source>
</evidence>
<sequence length="500" mass="55165">MYVLSEPSQFTPKASEELELAHAGLGKRMLSIPDHLKHDEIVALLEEEFPKLKTLQGGWMFFKSTGGSGRRKLSTIPTDAEGYSTRLLKSASNNGKNIESESGTCLDEDCSVLEQPVTSTIGMDESLAVCPICLASYPADVLPSHASTCGDRMNCAQPSVAASPPMGEELPGPSVPQSSVQQSSAASTWATEVDPQKACQLFREDLLNCYSESPRLSLSLDMFDAEEEQDSAFISFYKQNNVNWAAPFKCRLRGSAASTTLFEGEKDHRVPSAAVILRESNLFEMAGRMMGHSFLHGGFSFSGLSLPVVTLLTGESIDTAAAALTLEDCPDIDHRETIGLVLHRVKQPIKQIRKGLKQTGIWPLLSDRPDVHPFIFPRESSEELNPQTVIQNITWPQPNFDSGEDEDDTVPLEKISLVTGFLRKFIEEAPPDVLRHLMKFWVGWELPTTKLNVEVVTSTYPVALTCFFKLKLPSHYQTYKIFHQDLMMALSSISSGFGLV</sequence>
<dbReference type="AlphaFoldDB" id="A0A484C5M9"/>
<protein>
    <recommendedName>
        <fullName evidence="5">HECT domain-containing protein</fullName>
    </recommendedName>
</protein>
<dbReference type="PROSITE" id="PS50237">
    <property type="entry name" value="HECT"/>
    <property type="match status" value="1"/>
</dbReference>
<evidence type="ECO:0000256" key="3">
    <source>
        <dbReference type="PROSITE-ProRule" id="PRU00104"/>
    </source>
</evidence>
<evidence type="ECO:0000256" key="4">
    <source>
        <dbReference type="SAM" id="MobiDB-lite"/>
    </source>
</evidence>
<dbReference type="InterPro" id="IPR035983">
    <property type="entry name" value="Hect_E3_ubiquitin_ligase"/>
</dbReference>
<keyword evidence="7" id="KW-1185">Reference proteome</keyword>